<dbReference type="OrthoDB" id="5211494at2759"/>
<dbReference type="EMBL" id="MAVT02000876">
    <property type="protein sequence ID" value="POS73029.1"/>
    <property type="molecule type" value="Genomic_DNA"/>
</dbReference>
<proteinExistence type="predicted"/>
<dbReference type="InParanoid" id="A0A2P5HS03"/>
<dbReference type="AlphaFoldDB" id="A0A2P5HS03"/>
<accession>A0A2P5HS03</accession>
<comment type="caution">
    <text evidence="1">The sequence shown here is derived from an EMBL/GenBank/DDBJ whole genome shotgun (WGS) entry which is preliminary data.</text>
</comment>
<reference evidence="1" key="1">
    <citation type="submission" date="2017-09" db="EMBL/GenBank/DDBJ databases">
        <title>Polyketide synthases of a Diaporthe helianthi virulent isolate.</title>
        <authorList>
            <person name="Baroncelli R."/>
        </authorList>
    </citation>
    <scope>NUCLEOTIDE SEQUENCE [LARGE SCALE GENOMIC DNA]</scope>
    <source>
        <strain evidence="1">7/96</strain>
    </source>
</reference>
<dbReference type="Proteomes" id="UP000094444">
    <property type="component" value="Unassembled WGS sequence"/>
</dbReference>
<evidence type="ECO:0000313" key="2">
    <source>
        <dbReference type="Proteomes" id="UP000094444"/>
    </source>
</evidence>
<organism evidence="1 2">
    <name type="scientific">Diaporthe helianthi</name>
    <dbReference type="NCBI Taxonomy" id="158607"/>
    <lineage>
        <taxon>Eukaryota</taxon>
        <taxon>Fungi</taxon>
        <taxon>Dikarya</taxon>
        <taxon>Ascomycota</taxon>
        <taxon>Pezizomycotina</taxon>
        <taxon>Sordariomycetes</taxon>
        <taxon>Sordariomycetidae</taxon>
        <taxon>Diaporthales</taxon>
        <taxon>Diaporthaceae</taxon>
        <taxon>Diaporthe</taxon>
    </lineage>
</organism>
<protein>
    <submittedName>
        <fullName evidence="1">Uncharacterized protein</fullName>
    </submittedName>
</protein>
<keyword evidence="2" id="KW-1185">Reference proteome</keyword>
<gene>
    <name evidence="1" type="ORF">DHEL01_v208581</name>
</gene>
<sequence length="174" mass="19272">MACTQQSALKKPETTPLELFCHEQQRHERIAFMMRGVEQHHLSDNNWPVNGHVTSSPSCRRQPAPPLAFGAHAQGRGQLEDVLMNDAGEGAAAAAAAAAAPAPANTKRSSSPFRVELKVSSGDNVDDDPHLQEIRIAARIKTERIRLRGQRECREGRVRKKIRMSKRRQPTEPG</sequence>
<name>A0A2P5HS03_DIAHE</name>
<evidence type="ECO:0000313" key="1">
    <source>
        <dbReference type="EMBL" id="POS73029.1"/>
    </source>
</evidence>